<dbReference type="EMBL" id="CP002382">
    <property type="protein sequence ID" value="AEP08544.1"/>
    <property type="molecule type" value="Genomic_DNA"/>
</dbReference>
<feature type="transmembrane region" description="Helical" evidence="1">
    <location>
        <begin position="694"/>
        <end position="721"/>
    </location>
</feature>
<feature type="transmembrane region" description="Helical" evidence="1">
    <location>
        <begin position="215"/>
        <end position="235"/>
    </location>
</feature>
<dbReference type="Proteomes" id="UP000009286">
    <property type="component" value="Chromosome"/>
</dbReference>
<protein>
    <submittedName>
        <fullName evidence="2">Putative membrane protein</fullName>
    </submittedName>
</protein>
<name>G2KP36_MICAA</name>
<keyword evidence="1" id="KW-0472">Membrane</keyword>
<accession>G2KP36</accession>
<organism evidence="2 3">
    <name type="scientific">Micavibrio aeruginosavorus (strain ARL-13)</name>
    <dbReference type="NCBI Taxonomy" id="856793"/>
    <lineage>
        <taxon>Bacteria</taxon>
        <taxon>Pseudomonadati</taxon>
        <taxon>Bdellovibrionota</taxon>
        <taxon>Bdellovibrionia</taxon>
        <taxon>Bdellovibrionales</taxon>
        <taxon>Pseudobdellovibrionaceae</taxon>
        <taxon>Micavibrio</taxon>
    </lineage>
</organism>
<evidence type="ECO:0000313" key="3">
    <source>
        <dbReference type="Proteomes" id="UP000009286"/>
    </source>
</evidence>
<dbReference type="NCBIfam" id="TIGR04346">
    <property type="entry name" value="DotA_TraY"/>
    <property type="match status" value="1"/>
</dbReference>
<dbReference type="AlphaFoldDB" id="G2KP36"/>
<reference evidence="2 3" key="1">
    <citation type="journal article" date="2011" name="BMC Genomics">
        <title>Genomic insights into an obligate epibiotic bacterial predator: Micavibrio aeruginosavorus ARL-13.</title>
        <authorList>
            <person name="Wang Z."/>
            <person name="Kadouri D."/>
            <person name="Wu M."/>
        </authorList>
    </citation>
    <scope>NUCLEOTIDE SEQUENCE [LARGE SCALE GENOMIC DNA]</scope>
    <source>
        <strain evidence="2 3">ARL-13</strain>
    </source>
</reference>
<feature type="transmembrane region" description="Helical" evidence="1">
    <location>
        <begin position="175"/>
        <end position="195"/>
    </location>
</feature>
<feature type="transmembrane region" description="Helical" evidence="1">
    <location>
        <begin position="809"/>
        <end position="830"/>
    </location>
</feature>
<sequence length="913" mass="98430">MVKPGVVEIVQEIRGKQVLAYAFMPGIIPRIRSFAESGFGWLAFLMAAIYNAVRLLPNGHPYLDPANRGKYGVRHVIAQAANNLKMTRSNIDQIVIFFALLVGFIILVLQFVLLAMGLVLQTAHAAGPTFGGGMFSTPAPDNDIAFILLHTVLGVPGMFGSYASTPFHIAMHGLFQFYSLAMLIVAVIVVLYYVLVIVGETAQTGTPFGKRFNHIWAPIRLVVALGLLVPIANGLNSGQYITLYAAKLGSGLATNGWLLFNESLTNGLGTSDESLVARPSIPDTAAIVKFMALARTCKESYERVLNNQGNSGNVVFTIEPYLVKNPLINQQIPTNSAGFYQTALQFYKNNDIIISFGAADPTGGRMNFNQNTGGIKPYCGEVVIRTNAVTQVGALEVQEGYFNMIMFLWQNPRIADFAEVMAYKKLPNSQGGCTLNTSNADINCNDGVRAPFIDQLIRDMHDQFDATVTDARNNMIAAGGFSVPPEVLIKGWGGAGIWYNSIAQMNGALFSAAFNLPSPNRLPVPMQTISESRRMHDENLGGNEYFAPHQSDGNAIEFEDPNDYLVAEVLYYAFKVWGEDGIYMDSDVTPKNNIILDTLNFLFGTDGLFSMRENKDIHPLAQLVGIGKGIVDSTVRNLFAATIFSVGGGLFEKIPQFAGMGAFLNVASGMLVSLATVGLTVGFILYYVLPFLPFIYFFFAVGTWLKSVFEAMVGVPLWALAHLKIDGHGLPGDMAMSGYFMIFEIFIRPILTVFGLLASIVIFSAMVRVLNEIFPLVTDNLTGFDGTDAGATLFGGTPLEFKRSVIDEFFFTVVYTIVVYMIATSCFKMIDLVPKSILRWMGSGVQGFADAQGDAKEGLVQYAAMGGMTMSGQLAGTLTSGGRLAGNAAGTVIGNIGPGGGGGSRITGGGGTP</sequence>
<keyword evidence="1" id="KW-0812">Transmembrane</keyword>
<dbReference type="HOGENOM" id="CLU_328953_0_0_5"/>
<feature type="transmembrane region" description="Helical" evidence="1">
    <location>
        <begin position="144"/>
        <end position="163"/>
    </location>
</feature>
<evidence type="ECO:0000256" key="1">
    <source>
        <dbReference type="SAM" id="Phobius"/>
    </source>
</evidence>
<feature type="transmembrane region" description="Helical" evidence="1">
    <location>
        <begin position="94"/>
        <end position="120"/>
    </location>
</feature>
<feature type="transmembrane region" description="Helical" evidence="1">
    <location>
        <begin position="742"/>
        <end position="767"/>
    </location>
</feature>
<dbReference type="eggNOG" id="COG0697">
    <property type="taxonomic scope" value="Bacteria"/>
</dbReference>
<keyword evidence="1" id="KW-1133">Transmembrane helix</keyword>
<dbReference type="KEGG" id="mai:MICA_198"/>
<proteinExistence type="predicted"/>
<dbReference type="STRING" id="856793.MICA_198"/>
<gene>
    <name evidence="2" type="ordered locus">MICA_198</name>
</gene>
<dbReference type="InterPro" id="IPR027628">
    <property type="entry name" value="DotA_TraY"/>
</dbReference>
<feature type="transmembrane region" description="Helical" evidence="1">
    <location>
        <begin position="662"/>
        <end position="688"/>
    </location>
</feature>
<evidence type="ECO:0000313" key="2">
    <source>
        <dbReference type="EMBL" id="AEP08544.1"/>
    </source>
</evidence>
<keyword evidence="3" id="KW-1185">Reference proteome</keyword>